<feature type="non-terminal residue" evidence="1">
    <location>
        <position position="50"/>
    </location>
</feature>
<evidence type="ECO:0000313" key="2">
    <source>
        <dbReference type="Proteomes" id="UP001162483"/>
    </source>
</evidence>
<evidence type="ECO:0000313" key="1">
    <source>
        <dbReference type="EMBL" id="CAI9536179.1"/>
    </source>
</evidence>
<keyword evidence="2" id="KW-1185">Reference proteome</keyword>
<accession>A0ABN9AJM0</accession>
<dbReference type="EMBL" id="CATNWA010000303">
    <property type="protein sequence ID" value="CAI9536179.1"/>
    <property type="molecule type" value="Genomic_DNA"/>
</dbReference>
<name>A0ABN9AJM0_9NEOB</name>
<organism evidence="1 2">
    <name type="scientific">Staurois parvus</name>
    <dbReference type="NCBI Taxonomy" id="386267"/>
    <lineage>
        <taxon>Eukaryota</taxon>
        <taxon>Metazoa</taxon>
        <taxon>Chordata</taxon>
        <taxon>Craniata</taxon>
        <taxon>Vertebrata</taxon>
        <taxon>Euteleostomi</taxon>
        <taxon>Amphibia</taxon>
        <taxon>Batrachia</taxon>
        <taxon>Anura</taxon>
        <taxon>Neobatrachia</taxon>
        <taxon>Ranoidea</taxon>
        <taxon>Ranidae</taxon>
        <taxon>Staurois</taxon>
    </lineage>
</organism>
<proteinExistence type="predicted"/>
<reference evidence="1" key="1">
    <citation type="submission" date="2023-05" db="EMBL/GenBank/DDBJ databases">
        <authorList>
            <person name="Stuckert A."/>
        </authorList>
    </citation>
    <scope>NUCLEOTIDE SEQUENCE</scope>
</reference>
<comment type="caution">
    <text evidence="1">The sequence shown here is derived from an EMBL/GenBank/DDBJ whole genome shotgun (WGS) entry which is preliminary data.</text>
</comment>
<protein>
    <submittedName>
        <fullName evidence="1">Uncharacterized protein</fullName>
    </submittedName>
</protein>
<sequence>MSEQYRYPRNDPVLQSRQTDVFDNRHGKLFEVVIFMSLYFRNEENFFFKL</sequence>
<dbReference type="Proteomes" id="UP001162483">
    <property type="component" value="Unassembled WGS sequence"/>
</dbReference>
<gene>
    <name evidence="1" type="ORF">SPARVUS_LOCUS988804</name>
</gene>